<evidence type="ECO:0000256" key="1">
    <source>
        <dbReference type="ARBA" id="ARBA00000085"/>
    </source>
</evidence>
<protein>
    <recommendedName>
        <fullName evidence="3">histidine kinase</fullName>
        <ecNumber evidence="3">2.7.13.3</ecNumber>
    </recommendedName>
</protein>
<evidence type="ECO:0000313" key="13">
    <source>
        <dbReference type="EMBL" id="CUH77421.1"/>
    </source>
</evidence>
<dbReference type="CDD" id="cd00082">
    <property type="entry name" value="HisKA"/>
    <property type="match status" value="1"/>
</dbReference>
<dbReference type="GO" id="GO:0000155">
    <property type="term" value="F:phosphorelay sensor kinase activity"/>
    <property type="evidence" value="ECO:0007669"/>
    <property type="project" value="InterPro"/>
</dbReference>
<gene>
    <name evidence="13" type="primary">phoR_1</name>
    <name evidence="13" type="ORF">TRN7648_01468</name>
</gene>
<dbReference type="EC" id="2.7.13.3" evidence="3"/>
<dbReference type="PANTHER" id="PTHR45453:SF1">
    <property type="entry name" value="PHOSPHATE REGULON SENSOR PROTEIN PHOR"/>
    <property type="match status" value="1"/>
</dbReference>
<dbReference type="InterPro" id="IPR050351">
    <property type="entry name" value="BphY/WalK/GraS-like"/>
</dbReference>
<dbReference type="Pfam" id="PF02518">
    <property type="entry name" value="HATPase_c"/>
    <property type="match status" value="1"/>
</dbReference>
<evidence type="ECO:0000256" key="3">
    <source>
        <dbReference type="ARBA" id="ARBA00012438"/>
    </source>
</evidence>
<keyword evidence="7" id="KW-0547">Nucleotide-binding</keyword>
<evidence type="ECO:0000259" key="12">
    <source>
        <dbReference type="PROSITE" id="PS50109"/>
    </source>
</evidence>
<dbReference type="Gene3D" id="3.30.450.20">
    <property type="entry name" value="PAS domain"/>
    <property type="match status" value="1"/>
</dbReference>
<dbReference type="STRING" id="441103.TRN7648_01468"/>
<keyword evidence="4" id="KW-1003">Cell membrane</keyword>
<dbReference type="InterPro" id="IPR003661">
    <property type="entry name" value="HisK_dim/P_dom"/>
</dbReference>
<dbReference type="Pfam" id="PF00512">
    <property type="entry name" value="HisKA"/>
    <property type="match status" value="1"/>
</dbReference>
<dbReference type="InterPro" id="IPR036890">
    <property type="entry name" value="HATPase_C_sf"/>
</dbReference>
<sequence>MDANVADFVDAIPFPALLIRRDEYIETANDGARALLGKGIVGRHFITALRQPLLLDAIETTLRDGQPRQSTFLSNDGQQDVTYKVSVRPVPTDRHPAALVCFEDVTHLEQAEHMRRDFVANVSHELRTPLTAIMGFIETLQGPARGDPKGQERFLGIMLKEAQRMNRLVGDLLQLSRVEANERMRPTEWVDPVALIKSTVGGLAQLAEAAQVSVTCTLPEDAFQIKGDEDQLRQVLVNLIENGIKYSGQGAQVSVTLLAPSYEDRLRCQAITIRICDTGPGIEQHHLPRLTERFYRVDNHRSREKGGTGLGLAIVKHIISRHRGRLQITSQLGKGTCFAMVLPVG</sequence>
<keyword evidence="8" id="KW-0418">Kinase</keyword>
<name>A0A0P1GNH5_9RHOB</name>
<dbReference type="SUPFAM" id="SSF47384">
    <property type="entry name" value="Homodimeric domain of signal transducing histidine kinase"/>
    <property type="match status" value="1"/>
</dbReference>
<dbReference type="InterPro" id="IPR036097">
    <property type="entry name" value="HisK_dim/P_sf"/>
</dbReference>
<evidence type="ECO:0000256" key="6">
    <source>
        <dbReference type="ARBA" id="ARBA00022679"/>
    </source>
</evidence>
<dbReference type="SMART" id="SM00387">
    <property type="entry name" value="HATPase_c"/>
    <property type="match status" value="1"/>
</dbReference>
<dbReference type="SMART" id="SM00388">
    <property type="entry name" value="HisKA"/>
    <property type="match status" value="1"/>
</dbReference>
<dbReference type="PANTHER" id="PTHR45453">
    <property type="entry name" value="PHOSPHATE REGULON SENSOR PROTEIN PHOR"/>
    <property type="match status" value="1"/>
</dbReference>
<keyword evidence="9" id="KW-0067">ATP-binding</keyword>
<dbReference type="Gene3D" id="3.30.565.10">
    <property type="entry name" value="Histidine kinase-like ATPase, C-terminal domain"/>
    <property type="match status" value="1"/>
</dbReference>
<proteinExistence type="predicted"/>
<keyword evidence="5" id="KW-0597">Phosphoprotein</keyword>
<comment type="subcellular location">
    <subcellularLocation>
        <location evidence="2">Cell membrane</location>
    </subcellularLocation>
</comment>
<dbReference type="FunFam" id="1.10.287.130:FF:000008">
    <property type="entry name" value="Two-component sensor histidine kinase"/>
    <property type="match status" value="1"/>
</dbReference>
<dbReference type="SUPFAM" id="SSF55874">
    <property type="entry name" value="ATPase domain of HSP90 chaperone/DNA topoisomerase II/histidine kinase"/>
    <property type="match status" value="1"/>
</dbReference>
<dbReference type="InterPro" id="IPR004358">
    <property type="entry name" value="Sig_transdc_His_kin-like_C"/>
</dbReference>
<comment type="catalytic activity">
    <reaction evidence="1">
        <text>ATP + protein L-histidine = ADP + protein N-phospho-L-histidine.</text>
        <dbReference type="EC" id="2.7.13.3"/>
    </reaction>
</comment>
<dbReference type="GO" id="GO:0016036">
    <property type="term" value="P:cellular response to phosphate starvation"/>
    <property type="evidence" value="ECO:0007669"/>
    <property type="project" value="TreeGrafter"/>
</dbReference>
<dbReference type="InterPro" id="IPR005467">
    <property type="entry name" value="His_kinase_dom"/>
</dbReference>
<dbReference type="GO" id="GO:0005886">
    <property type="term" value="C:plasma membrane"/>
    <property type="evidence" value="ECO:0007669"/>
    <property type="project" value="UniProtKB-SubCell"/>
</dbReference>
<dbReference type="SUPFAM" id="SSF55785">
    <property type="entry name" value="PYP-like sensor domain (PAS domain)"/>
    <property type="match status" value="1"/>
</dbReference>
<keyword evidence="6 13" id="KW-0808">Transferase</keyword>
<evidence type="ECO:0000256" key="9">
    <source>
        <dbReference type="ARBA" id="ARBA00022840"/>
    </source>
</evidence>
<dbReference type="PRINTS" id="PR00344">
    <property type="entry name" value="BCTRLSENSOR"/>
</dbReference>
<dbReference type="EMBL" id="CYSE01000002">
    <property type="protein sequence ID" value="CUH77421.1"/>
    <property type="molecule type" value="Genomic_DNA"/>
</dbReference>
<organism evidence="13 14">
    <name type="scientific">Tropicibacter naphthalenivorans</name>
    <dbReference type="NCBI Taxonomy" id="441103"/>
    <lineage>
        <taxon>Bacteria</taxon>
        <taxon>Pseudomonadati</taxon>
        <taxon>Pseudomonadota</taxon>
        <taxon>Alphaproteobacteria</taxon>
        <taxon>Rhodobacterales</taxon>
        <taxon>Roseobacteraceae</taxon>
        <taxon>Tropicibacter</taxon>
    </lineage>
</organism>
<evidence type="ECO:0000313" key="14">
    <source>
        <dbReference type="Proteomes" id="UP000054935"/>
    </source>
</evidence>
<evidence type="ECO:0000256" key="2">
    <source>
        <dbReference type="ARBA" id="ARBA00004236"/>
    </source>
</evidence>
<keyword evidence="14" id="KW-1185">Reference proteome</keyword>
<evidence type="ECO:0000256" key="8">
    <source>
        <dbReference type="ARBA" id="ARBA00022777"/>
    </source>
</evidence>
<keyword evidence="11" id="KW-0472">Membrane</keyword>
<evidence type="ECO:0000256" key="5">
    <source>
        <dbReference type="ARBA" id="ARBA00022553"/>
    </source>
</evidence>
<dbReference type="RefSeq" id="WP_186009183.1">
    <property type="nucleotide sequence ID" value="NZ_CYSE01000002.1"/>
</dbReference>
<dbReference type="AlphaFoldDB" id="A0A0P1GNH5"/>
<evidence type="ECO:0000256" key="4">
    <source>
        <dbReference type="ARBA" id="ARBA00022475"/>
    </source>
</evidence>
<dbReference type="GO" id="GO:0004721">
    <property type="term" value="F:phosphoprotein phosphatase activity"/>
    <property type="evidence" value="ECO:0007669"/>
    <property type="project" value="TreeGrafter"/>
</dbReference>
<dbReference type="InterPro" id="IPR035965">
    <property type="entry name" value="PAS-like_dom_sf"/>
</dbReference>
<dbReference type="Proteomes" id="UP000054935">
    <property type="component" value="Unassembled WGS sequence"/>
</dbReference>
<feature type="domain" description="Histidine kinase" evidence="12">
    <location>
        <begin position="121"/>
        <end position="345"/>
    </location>
</feature>
<evidence type="ECO:0000256" key="10">
    <source>
        <dbReference type="ARBA" id="ARBA00023012"/>
    </source>
</evidence>
<dbReference type="InterPro" id="IPR003594">
    <property type="entry name" value="HATPase_dom"/>
</dbReference>
<accession>A0A0P1GNH5</accession>
<dbReference type="Gene3D" id="1.10.287.130">
    <property type="match status" value="1"/>
</dbReference>
<dbReference type="PROSITE" id="PS50109">
    <property type="entry name" value="HIS_KIN"/>
    <property type="match status" value="1"/>
</dbReference>
<dbReference type="GO" id="GO:0005524">
    <property type="term" value="F:ATP binding"/>
    <property type="evidence" value="ECO:0007669"/>
    <property type="project" value="UniProtKB-KW"/>
</dbReference>
<keyword evidence="10" id="KW-0902">Two-component regulatory system</keyword>
<dbReference type="FunFam" id="3.30.565.10:FF:000006">
    <property type="entry name" value="Sensor histidine kinase WalK"/>
    <property type="match status" value="1"/>
</dbReference>
<evidence type="ECO:0000256" key="11">
    <source>
        <dbReference type="ARBA" id="ARBA00023136"/>
    </source>
</evidence>
<reference evidence="13 14" key="1">
    <citation type="submission" date="2015-09" db="EMBL/GenBank/DDBJ databases">
        <authorList>
            <consortium name="Swine Surveillance"/>
        </authorList>
    </citation>
    <scope>NUCLEOTIDE SEQUENCE [LARGE SCALE GENOMIC DNA]</scope>
    <source>
        <strain evidence="13 14">CECT 7648</strain>
    </source>
</reference>
<evidence type="ECO:0000256" key="7">
    <source>
        <dbReference type="ARBA" id="ARBA00022741"/>
    </source>
</evidence>